<dbReference type="Proteomes" id="UP000198417">
    <property type="component" value="Unassembled WGS sequence"/>
</dbReference>
<sequence>MTISDRFLTASLFALVFGTAAWAAPITVIDAAGRTVTLDAPAQRIALAEARQIPALSIVAPDFDKRLAGMAALKRFDAELQRDYFAAFPALAEVPQIDGDSLPSAEKIIAAKADLLILSGGSGSVANTAALADLLGSVGIPTLFVDFRADPYANTIPSIRALGAVLGHTDRAEAYIAFIEEHRQNVLDRIAEADPERPTVFLQMQPLVDGPLTAPGETGVGTFIEAAGGQNIGAGVVPGIFGPLSAEYVIASDPQVWIGTGGTHFSVGRGIVTGPDVTPETAEASLKAFLAASPIIGGTSAARNGRAFGIWHNYLNTSLNIVALEMLATWIHPELFADLSPEATQEEINSRFLPVPLSGAMSARLSKAPDQ</sequence>
<dbReference type="PANTHER" id="PTHR30535">
    <property type="entry name" value="VITAMIN B12-BINDING PROTEIN"/>
    <property type="match status" value="1"/>
</dbReference>
<dbReference type="InterPro" id="IPR050902">
    <property type="entry name" value="ABC_Transporter_SBP"/>
</dbReference>
<dbReference type="EMBL" id="FZNN01000031">
    <property type="protein sequence ID" value="SNR82637.1"/>
    <property type="molecule type" value="Genomic_DNA"/>
</dbReference>
<evidence type="ECO:0000256" key="1">
    <source>
        <dbReference type="SAM" id="SignalP"/>
    </source>
</evidence>
<gene>
    <name evidence="3" type="ORF">SAMN06265370_13127</name>
</gene>
<feature type="domain" description="Fe/B12 periplasmic-binding" evidence="2">
    <location>
        <begin position="44"/>
        <end position="339"/>
    </location>
</feature>
<keyword evidence="4" id="KW-1185">Reference proteome</keyword>
<dbReference type="PANTHER" id="PTHR30535:SF34">
    <property type="entry name" value="MOLYBDATE-BINDING PROTEIN MOLA"/>
    <property type="match status" value="1"/>
</dbReference>
<evidence type="ECO:0000313" key="4">
    <source>
        <dbReference type="Proteomes" id="UP000198417"/>
    </source>
</evidence>
<evidence type="ECO:0000313" key="3">
    <source>
        <dbReference type="EMBL" id="SNR82637.1"/>
    </source>
</evidence>
<feature type="chain" id="PRO_5013325874" evidence="1">
    <location>
        <begin position="24"/>
        <end position="371"/>
    </location>
</feature>
<accession>A0A238ZH19</accession>
<dbReference type="InterPro" id="IPR002491">
    <property type="entry name" value="ABC_transptr_periplasmic_BD"/>
</dbReference>
<dbReference type="PROSITE" id="PS50983">
    <property type="entry name" value="FE_B12_PBP"/>
    <property type="match status" value="1"/>
</dbReference>
<evidence type="ECO:0000259" key="2">
    <source>
        <dbReference type="PROSITE" id="PS50983"/>
    </source>
</evidence>
<feature type="signal peptide" evidence="1">
    <location>
        <begin position="1"/>
        <end position="23"/>
    </location>
</feature>
<keyword evidence="1" id="KW-0732">Signal</keyword>
<dbReference type="RefSeq" id="WP_176439220.1">
    <property type="nucleotide sequence ID" value="NZ_FZNN01000031.1"/>
</dbReference>
<dbReference type="Gene3D" id="3.40.50.1980">
    <property type="entry name" value="Nitrogenase molybdenum iron protein domain"/>
    <property type="match status" value="2"/>
</dbReference>
<organism evidence="3 4">
    <name type="scientific">Puniceibacterium sediminis</name>
    <dbReference type="NCBI Taxonomy" id="1608407"/>
    <lineage>
        <taxon>Bacteria</taxon>
        <taxon>Pseudomonadati</taxon>
        <taxon>Pseudomonadota</taxon>
        <taxon>Alphaproteobacteria</taxon>
        <taxon>Rhodobacterales</taxon>
        <taxon>Paracoccaceae</taxon>
        <taxon>Puniceibacterium</taxon>
    </lineage>
</organism>
<proteinExistence type="predicted"/>
<protein>
    <submittedName>
        <fullName evidence="3">Iron complex transport system substrate-binding protein</fullName>
    </submittedName>
</protein>
<name>A0A238ZH19_9RHOB</name>
<dbReference type="AlphaFoldDB" id="A0A238ZH19"/>
<reference evidence="3 4" key="1">
    <citation type="submission" date="2017-06" db="EMBL/GenBank/DDBJ databases">
        <authorList>
            <person name="Kim H.J."/>
            <person name="Triplett B.A."/>
        </authorList>
    </citation>
    <scope>NUCLEOTIDE SEQUENCE [LARGE SCALE GENOMIC DNA]</scope>
    <source>
        <strain evidence="3 4">DSM 29052</strain>
    </source>
</reference>
<dbReference type="Pfam" id="PF01497">
    <property type="entry name" value="Peripla_BP_2"/>
    <property type="match status" value="1"/>
</dbReference>
<dbReference type="SUPFAM" id="SSF53807">
    <property type="entry name" value="Helical backbone' metal receptor"/>
    <property type="match status" value="1"/>
</dbReference>